<dbReference type="EMBL" id="JADBGQ010000001">
    <property type="protein sequence ID" value="KAG5415019.1"/>
    <property type="molecule type" value="Genomic_DNA"/>
</dbReference>
<comment type="caution">
    <text evidence="1">The sequence shown here is derived from an EMBL/GenBank/DDBJ whole genome shotgun (WGS) entry which is preliminary data.</text>
</comment>
<organism evidence="1 2">
    <name type="scientific">Brassica rapa subsp. trilocularis</name>
    <dbReference type="NCBI Taxonomy" id="1813537"/>
    <lineage>
        <taxon>Eukaryota</taxon>
        <taxon>Viridiplantae</taxon>
        <taxon>Streptophyta</taxon>
        <taxon>Embryophyta</taxon>
        <taxon>Tracheophyta</taxon>
        <taxon>Spermatophyta</taxon>
        <taxon>Magnoliopsida</taxon>
        <taxon>eudicotyledons</taxon>
        <taxon>Gunneridae</taxon>
        <taxon>Pentapetalae</taxon>
        <taxon>rosids</taxon>
        <taxon>malvids</taxon>
        <taxon>Brassicales</taxon>
        <taxon>Brassicaceae</taxon>
        <taxon>Brassiceae</taxon>
        <taxon>Brassica</taxon>
    </lineage>
</organism>
<protein>
    <submittedName>
        <fullName evidence="1">Uncharacterized protein</fullName>
    </submittedName>
</protein>
<evidence type="ECO:0000313" key="2">
    <source>
        <dbReference type="Proteomes" id="UP000823674"/>
    </source>
</evidence>
<gene>
    <name evidence="1" type="primary">A01g506580.1_BraROA</name>
    <name evidence="1" type="ORF">IGI04_002585</name>
</gene>
<proteinExistence type="predicted"/>
<evidence type="ECO:0000313" key="1">
    <source>
        <dbReference type="EMBL" id="KAG5415019.1"/>
    </source>
</evidence>
<accession>A0ABQ7NZ97</accession>
<name>A0ABQ7NZ97_BRACM</name>
<reference evidence="1 2" key="1">
    <citation type="submission" date="2021-03" db="EMBL/GenBank/DDBJ databases">
        <authorList>
            <person name="King G.J."/>
            <person name="Bancroft I."/>
            <person name="Baten A."/>
            <person name="Bloomfield J."/>
            <person name="Borpatragohain P."/>
            <person name="He Z."/>
            <person name="Irish N."/>
            <person name="Irwin J."/>
            <person name="Liu K."/>
            <person name="Mauleon R.P."/>
            <person name="Moore J."/>
            <person name="Morris R."/>
            <person name="Ostergaard L."/>
            <person name="Wang B."/>
            <person name="Wells R."/>
        </authorList>
    </citation>
    <scope>NUCLEOTIDE SEQUENCE [LARGE SCALE GENOMIC DNA]</scope>
    <source>
        <strain evidence="1">R-o-18</strain>
        <tissue evidence="1">Leaf</tissue>
    </source>
</reference>
<dbReference type="Proteomes" id="UP000823674">
    <property type="component" value="Chromosome A01"/>
</dbReference>
<keyword evidence="2" id="KW-1185">Reference proteome</keyword>
<sequence length="141" mass="15620">MLFKPEKWLVLGEDNTLLTRAGVDQILEKQRANDMMKLKIINLCEILSGQDLLFFFFRLLFGADDDDGVDSTGPLCLLWDLAEGALPVTATGVFTMTSCNLDGREINDGESESKMRESMQGFVSNGMLSAFHSLCAFSILL</sequence>